<proteinExistence type="predicted"/>
<organism evidence="3 4">
    <name type="scientific">Pectobacterium brasiliense</name>
    <dbReference type="NCBI Taxonomy" id="180957"/>
    <lineage>
        <taxon>Bacteria</taxon>
        <taxon>Pseudomonadati</taxon>
        <taxon>Pseudomonadota</taxon>
        <taxon>Gammaproteobacteria</taxon>
        <taxon>Enterobacterales</taxon>
        <taxon>Pectobacteriaceae</taxon>
        <taxon>Pectobacterium</taxon>
    </lineage>
</organism>
<dbReference type="InterPro" id="IPR044033">
    <property type="entry name" value="GpV-like_apex"/>
</dbReference>
<feature type="domain" description="Phage protein Gp138 N-terminal" evidence="2">
    <location>
        <begin position="37"/>
        <end position="133"/>
    </location>
</feature>
<sequence length="226" mass="23849">MADTTVMMDADPAQGSSLAGVIEFAFKKMLQGIDGQLPAVVISYDRQSNRATVRPLISRLTTQGQQIERATIASVPVLALGGGEFGITFPLKAGDRGWIESSDRDISLFMQSNETARPNTLRMHEFADGRFIPDLFSDFTLPADHDGAMLIQHKSGETRIVVKPDEIVLRVGNASIVIAEESITLSAGGQVLSVGAGGAQHNGVNVGATHKHDGVQPGGGTSGTPQ</sequence>
<dbReference type="Pfam" id="PF18352">
    <property type="entry name" value="Gp138_N"/>
    <property type="match status" value="1"/>
</dbReference>
<dbReference type="InterPro" id="IPR041599">
    <property type="entry name" value="Gp138_N"/>
</dbReference>
<dbReference type="Gene3D" id="2.40.50.230">
    <property type="entry name" value="Gp5 N-terminal domain"/>
    <property type="match status" value="1"/>
</dbReference>
<dbReference type="RefSeq" id="WP_320715199.1">
    <property type="nucleotide sequence ID" value="NZ_JAXHOZ010000091.1"/>
</dbReference>
<evidence type="ECO:0000313" key="3">
    <source>
        <dbReference type="EMBL" id="MDY4380337.1"/>
    </source>
</evidence>
<dbReference type="Pfam" id="PF18946">
    <property type="entry name" value="Apex"/>
    <property type="match status" value="1"/>
</dbReference>
<name>A0AAW9HGG8_9GAMM</name>
<dbReference type="Proteomes" id="UP001269968">
    <property type="component" value="Unassembled WGS sequence"/>
</dbReference>
<evidence type="ECO:0000313" key="4">
    <source>
        <dbReference type="Proteomes" id="UP001269968"/>
    </source>
</evidence>
<dbReference type="AlphaFoldDB" id="A0AAW9HGG8"/>
<protein>
    <submittedName>
        <fullName evidence="3">Gp138 family membrane-puncturing spike protein</fullName>
    </submittedName>
</protein>
<evidence type="ECO:0000256" key="1">
    <source>
        <dbReference type="SAM" id="MobiDB-lite"/>
    </source>
</evidence>
<dbReference type="EMBL" id="JAXHOZ010000091">
    <property type="protein sequence ID" value="MDY4380337.1"/>
    <property type="molecule type" value="Genomic_DNA"/>
</dbReference>
<gene>
    <name evidence="3" type="ORF">SOV92_21455</name>
</gene>
<reference evidence="3" key="1">
    <citation type="submission" date="2023-11" db="EMBL/GenBank/DDBJ databases">
        <title>Comparative genomics revealed phylogeny of phytopathogenic Pectobacterium aroidearum based on whole-genome sequencing and function of putative horizontal acquire islands in P. aroidearum PccS1.</title>
        <authorList>
            <person name="Fan J."/>
            <person name="Yang L."/>
        </authorList>
    </citation>
    <scope>NUCLEOTIDE SEQUENCE</scope>
    <source>
        <strain evidence="3">NJAU140</strain>
    </source>
</reference>
<feature type="region of interest" description="Disordered" evidence="1">
    <location>
        <begin position="205"/>
        <end position="226"/>
    </location>
</feature>
<dbReference type="InterPro" id="IPR037026">
    <property type="entry name" value="Vgr_OB-fold_dom_sf"/>
</dbReference>
<comment type="caution">
    <text evidence="3">The sequence shown here is derived from an EMBL/GenBank/DDBJ whole genome shotgun (WGS) entry which is preliminary data.</text>
</comment>
<evidence type="ECO:0000259" key="2">
    <source>
        <dbReference type="Pfam" id="PF18352"/>
    </source>
</evidence>
<feature type="compositionally biased region" description="Gly residues" evidence="1">
    <location>
        <begin position="216"/>
        <end position="226"/>
    </location>
</feature>
<accession>A0AAW9HGG8</accession>